<evidence type="ECO:0000313" key="3">
    <source>
        <dbReference type="EMBL" id="TGA97820.1"/>
    </source>
</evidence>
<dbReference type="Pfam" id="PF08239">
    <property type="entry name" value="SH3_3"/>
    <property type="match status" value="6"/>
</dbReference>
<name>A0A4Z0GLG1_9BACL</name>
<dbReference type="Pfam" id="PF01832">
    <property type="entry name" value="Glucosaminidase"/>
    <property type="match status" value="1"/>
</dbReference>
<evidence type="ECO:0000259" key="2">
    <source>
        <dbReference type="PROSITE" id="PS51781"/>
    </source>
</evidence>
<feature type="domain" description="SH3b" evidence="2">
    <location>
        <begin position="267"/>
        <end position="330"/>
    </location>
</feature>
<dbReference type="InterPro" id="IPR002901">
    <property type="entry name" value="MGlyc_endo_b_GlcNAc-like_dom"/>
</dbReference>
<dbReference type="PANTHER" id="PTHR34408">
    <property type="entry name" value="FAMILY PROTEIN, PUTATIVE-RELATED"/>
    <property type="match status" value="1"/>
</dbReference>
<feature type="domain" description="SH3b" evidence="2">
    <location>
        <begin position="419"/>
        <end position="482"/>
    </location>
</feature>
<keyword evidence="1" id="KW-0732">Signal</keyword>
<evidence type="ECO:0000313" key="4">
    <source>
        <dbReference type="Proteomes" id="UP000298347"/>
    </source>
</evidence>
<feature type="domain" description="SH3b" evidence="2">
    <location>
        <begin position="337"/>
        <end position="400"/>
    </location>
</feature>
<comment type="caution">
    <text evidence="3">The sequence shown here is derived from an EMBL/GenBank/DDBJ whole genome shotgun (WGS) entry which is preliminary data.</text>
</comment>
<evidence type="ECO:0000256" key="1">
    <source>
        <dbReference type="SAM" id="SignalP"/>
    </source>
</evidence>
<organism evidence="3 4">
    <name type="scientific">Sporolactobacillus shoreae</name>
    <dbReference type="NCBI Taxonomy" id="1465501"/>
    <lineage>
        <taxon>Bacteria</taxon>
        <taxon>Bacillati</taxon>
        <taxon>Bacillota</taxon>
        <taxon>Bacilli</taxon>
        <taxon>Bacillales</taxon>
        <taxon>Sporolactobacillaceae</taxon>
        <taxon>Sporolactobacillus</taxon>
    </lineage>
</organism>
<reference evidence="3 4" key="1">
    <citation type="journal article" date="2015" name="Int. J. Syst. Evol. Microbiol.">
        <title>Sporolactobacillus shoreae sp. nov. and Sporolactobacillus spathodeae sp. nov., two spore-forming lactic acid bacteria isolated from tree barks in Thailand.</title>
        <authorList>
            <person name="Thamacharoensuk T."/>
            <person name="Kitahara M."/>
            <person name="Ohkuma M."/>
            <person name="Thongchul N."/>
            <person name="Tanasupawat S."/>
        </authorList>
    </citation>
    <scope>NUCLEOTIDE SEQUENCE [LARGE SCALE GENOMIC DNA]</scope>
    <source>
        <strain evidence="3 4">BK92</strain>
    </source>
</reference>
<feature type="domain" description="SH3b" evidence="2">
    <location>
        <begin position="188"/>
        <end position="251"/>
    </location>
</feature>
<dbReference type="OrthoDB" id="9816557at2"/>
<dbReference type="SUPFAM" id="SSF50044">
    <property type="entry name" value="SH3-domain"/>
    <property type="match status" value="1"/>
</dbReference>
<feature type="domain" description="SH3b" evidence="2">
    <location>
        <begin position="33"/>
        <end position="103"/>
    </location>
</feature>
<dbReference type="InterPro" id="IPR036028">
    <property type="entry name" value="SH3-like_dom_sf"/>
</dbReference>
<dbReference type="Gene3D" id="2.30.30.40">
    <property type="entry name" value="SH3 Domains"/>
    <property type="match status" value="6"/>
</dbReference>
<keyword evidence="4" id="KW-1185">Reference proteome</keyword>
<protein>
    <recommendedName>
        <fullName evidence="2">SH3b domain-containing protein</fullName>
    </recommendedName>
</protein>
<dbReference type="GO" id="GO:0004040">
    <property type="term" value="F:amidase activity"/>
    <property type="evidence" value="ECO:0007669"/>
    <property type="project" value="InterPro"/>
</dbReference>
<dbReference type="Proteomes" id="UP000298347">
    <property type="component" value="Unassembled WGS sequence"/>
</dbReference>
<dbReference type="SMART" id="SM00287">
    <property type="entry name" value="SH3b"/>
    <property type="match status" value="6"/>
</dbReference>
<gene>
    <name evidence="3" type="ORF">E4665_10505</name>
</gene>
<feature type="signal peptide" evidence="1">
    <location>
        <begin position="1"/>
        <end position="32"/>
    </location>
</feature>
<feature type="chain" id="PRO_5021423895" description="SH3b domain-containing protein" evidence="1">
    <location>
        <begin position="33"/>
        <end position="716"/>
    </location>
</feature>
<dbReference type="PROSITE" id="PS51781">
    <property type="entry name" value="SH3B"/>
    <property type="match status" value="6"/>
</dbReference>
<dbReference type="Gene3D" id="1.10.530.10">
    <property type="match status" value="1"/>
</dbReference>
<feature type="domain" description="SH3b" evidence="2">
    <location>
        <begin position="112"/>
        <end position="181"/>
    </location>
</feature>
<dbReference type="InterPro" id="IPR003646">
    <property type="entry name" value="SH3-like_bac-type"/>
</dbReference>
<dbReference type="EMBL" id="SRJD01000011">
    <property type="protein sequence ID" value="TGA97820.1"/>
    <property type="molecule type" value="Genomic_DNA"/>
</dbReference>
<dbReference type="SMART" id="SM00047">
    <property type="entry name" value="LYZ2"/>
    <property type="match status" value="1"/>
</dbReference>
<sequence length="716" mass="75717">MNPNHSLAAIGTFATAAAVAAVASAMPSDVLAASFQPYTGQATTTLNVRNTPSTGQPRIGLLKQGDTFQVTGIAGKSEKGNWLKIVYKNKSAYVDGAYVVKAAVKSKPAPAQAVQKVSAYQGQTTDNLNIRFLPNLKGTILATLQKGTPVTVIGKTSDGWLQISYKNGSAYVSSTYVSAGGSIVAPPKTIYTAQTTSNLNVRTGTSTSDKILTTLKKGSNVNVVGTSSSWLKINYNNSVAYVSAKYVAKPGNSTPAPSPSEPSAPAKVVYTGTTTDDLNVRAAASTSSQIKATLKKGSSVEVIGTSGSWLKINYNNGVAYVSSSYVAKPGSTLATPKVQYTGTTTDDLNVRAAASTSSQIKTTLKKGSSVEVVSTSGSWLEIKYGNGTAYVSSDYVQKDGTSTSGGQQTAPAPIVTSTNTYGVITGSGVNFRKGPGTSYGKLTSFQKGAKVEWLTTTDNGWVKISYNGQDGYVSDAYITQETVTNEQAGDVAYSYTKYPMTFGQALALEQKVNSSSDLAYYLNPNNFQQGTPDYFQFLKLSSLSGVTASQVNSLLKGDGILAGHGADFVHAAQKYSVNEIYLVAHALLETGNGNSSLANGVSYKGYTVYNMFGIGAFDLDPLNGGAALALQGKWYTPADAIFGGAKWIAANYIYNQNYQQDTLYKMRWNPDALVGGSAAHQYATDTGWAVKQTSNMEKLYVQAKLKNLLYDVPQYN</sequence>
<dbReference type="InterPro" id="IPR052354">
    <property type="entry name" value="Cell_Wall_Dynamics_Protein"/>
</dbReference>
<proteinExistence type="predicted"/>
<dbReference type="RefSeq" id="WP_135348752.1">
    <property type="nucleotide sequence ID" value="NZ_SRJD01000011.1"/>
</dbReference>
<accession>A0A4Z0GLG1</accession>
<dbReference type="AlphaFoldDB" id="A0A4Z0GLG1"/>